<protein>
    <submittedName>
        <fullName evidence="2">Uncharacterized protein</fullName>
    </submittedName>
</protein>
<name>A0A843VXM0_COLES</name>
<dbReference type="AlphaFoldDB" id="A0A843VXM0"/>
<evidence type="ECO:0000256" key="1">
    <source>
        <dbReference type="SAM" id="MobiDB-lite"/>
    </source>
</evidence>
<feature type="region of interest" description="Disordered" evidence="1">
    <location>
        <begin position="68"/>
        <end position="102"/>
    </location>
</feature>
<organism evidence="2 3">
    <name type="scientific">Colocasia esculenta</name>
    <name type="common">Wild taro</name>
    <name type="synonym">Arum esculentum</name>
    <dbReference type="NCBI Taxonomy" id="4460"/>
    <lineage>
        <taxon>Eukaryota</taxon>
        <taxon>Viridiplantae</taxon>
        <taxon>Streptophyta</taxon>
        <taxon>Embryophyta</taxon>
        <taxon>Tracheophyta</taxon>
        <taxon>Spermatophyta</taxon>
        <taxon>Magnoliopsida</taxon>
        <taxon>Liliopsida</taxon>
        <taxon>Araceae</taxon>
        <taxon>Aroideae</taxon>
        <taxon>Colocasieae</taxon>
        <taxon>Colocasia</taxon>
    </lineage>
</organism>
<accession>A0A843VXM0</accession>
<feature type="region of interest" description="Disordered" evidence="1">
    <location>
        <begin position="15"/>
        <end position="34"/>
    </location>
</feature>
<evidence type="ECO:0000313" key="2">
    <source>
        <dbReference type="EMBL" id="MQM02142.1"/>
    </source>
</evidence>
<reference evidence="2" key="1">
    <citation type="submission" date="2017-07" db="EMBL/GenBank/DDBJ databases">
        <title>Taro Niue Genome Assembly and Annotation.</title>
        <authorList>
            <person name="Atibalentja N."/>
            <person name="Keating K."/>
            <person name="Fields C.J."/>
        </authorList>
    </citation>
    <scope>NUCLEOTIDE SEQUENCE</scope>
    <source>
        <strain evidence="2">Niue_2</strain>
        <tissue evidence="2">Leaf</tissue>
    </source>
</reference>
<dbReference type="EMBL" id="NMUH01002801">
    <property type="protein sequence ID" value="MQM02142.1"/>
    <property type="molecule type" value="Genomic_DNA"/>
</dbReference>
<gene>
    <name evidence="2" type="ORF">Taro_034905</name>
</gene>
<comment type="caution">
    <text evidence="2">The sequence shown here is derived from an EMBL/GenBank/DDBJ whole genome shotgun (WGS) entry which is preliminary data.</text>
</comment>
<keyword evidence="3" id="KW-1185">Reference proteome</keyword>
<evidence type="ECO:0000313" key="3">
    <source>
        <dbReference type="Proteomes" id="UP000652761"/>
    </source>
</evidence>
<dbReference type="Proteomes" id="UP000652761">
    <property type="component" value="Unassembled WGS sequence"/>
</dbReference>
<sequence length="102" mass="11187">MGAFLSSSLHGFASAPRFHNRHDDDGGFCSGARHRTGAMADFSQNPLAWQLPFLRSANDWLVKRRDGSCPAEHANRHPQCAPVRVKDARANSVQGGEEAEDE</sequence>
<proteinExistence type="predicted"/>